<dbReference type="Gene3D" id="1.10.10.10">
    <property type="entry name" value="Winged helix-like DNA-binding domain superfamily/Winged helix DNA-binding domain"/>
    <property type="match status" value="1"/>
</dbReference>
<accession>A0ABV6SAW1</accession>
<keyword evidence="1 3" id="KW-0238">DNA-binding</keyword>
<feature type="DNA-binding region" description="OmpR/PhoB-type" evidence="3">
    <location>
        <begin position="125"/>
        <end position="223"/>
    </location>
</feature>
<evidence type="ECO:0000259" key="4">
    <source>
        <dbReference type="PROSITE" id="PS50110"/>
    </source>
</evidence>
<dbReference type="PANTHER" id="PTHR48111">
    <property type="entry name" value="REGULATOR OF RPOS"/>
    <property type="match status" value="1"/>
</dbReference>
<evidence type="ECO:0000256" key="3">
    <source>
        <dbReference type="PROSITE-ProRule" id="PRU01091"/>
    </source>
</evidence>
<dbReference type="RefSeq" id="WP_267224523.1">
    <property type="nucleotide sequence ID" value="NZ_JAPCWC010000037.1"/>
</dbReference>
<comment type="caution">
    <text evidence="6">The sequence shown here is derived from an EMBL/GenBank/DDBJ whole genome shotgun (WGS) entry which is preliminary data.</text>
</comment>
<evidence type="ECO:0000256" key="1">
    <source>
        <dbReference type="ARBA" id="ARBA00023125"/>
    </source>
</evidence>
<feature type="domain" description="OmpR/PhoB-type" evidence="5">
    <location>
        <begin position="125"/>
        <end position="223"/>
    </location>
</feature>
<feature type="modified residue" description="4-aspartylphosphate" evidence="2">
    <location>
        <position position="51"/>
    </location>
</feature>
<dbReference type="InterPro" id="IPR016032">
    <property type="entry name" value="Sig_transdc_resp-reg_C-effctor"/>
</dbReference>
<dbReference type="Gene3D" id="3.40.50.2300">
    <property type="match status" value="1"/>
</dbReference>
<dbReference type="InterPro" id="IPR001867">
    <property type="entry name" value="OmpR/PhoB-type_DNA-bd"/>
</dbReference>
<name>A0ABV6SAW1_9SPHN</name>
<dbReference type="InterPro" id="IPR036388">
    <property type="entry name" value="WH-like_DNA-bd_sf"/>
</dbReference>
<evidence type="ECO:0000313" key="7">
    <source>
        <dbReference type="Proteomes" id="UP001589858"/>
    </source>
</evidence>
<dbReference type="PROSITE" id="PS51755">
    <property type="entry name" value="OMPR_PHOB"/>
    <property type="match status" value="1"/>
</dbReference>
<dbReference type="InterPro" id="IPR039420">
    <property type="entry name" value="WalR-like"/>
</dbReference>
<protein>
    <submittedName>
        <fullName evidence="6">Winged helix-turn-helix domain-containing protein</fullName>
    </submittedName>
</protein>
<dbReference type="PANTHER" id="PTHR48111:SF76">
    <property type="entry name" value="TWO-COMPONENT RESPONSE REGULATOR"/>
    <property type="match status" value="1"/>
</dbReference>
<dbReference type="SMART" id="SM00862">
    <property type="entry name" value="Trans_reg_C"/>
    <property type="match status" value="1"/>
</dbReference>
<reference evidence="6 7" key="1">
    <citation type="submission" date="2024-09" db="EMBL/GenBank/DDBJ databases">
        <authorList>
            <person name="Sun Q."/>
            <person name="Mori K."/>
        </authorList>
    </citation>
    <scope>NUCLEOTIDE SEQUENCE [LARGE SCALE GENOMIC DNA]</scope>
    <source>
        <strain evidence="6 7">CICC 11035S</strain>
    </source>
</reference>
<evidence type="ECO:0000256" key="2">
    <source>
        <dbReference type="PROSITE-ProRule" id="PRU00169"/>
    </source>
</evidence>
<dbReference type="CDD" id="cd00383">
    <property type="entry name" value="trans_reg_C"/>
    <property type="match status" value="1"/>
</dbReference>
<dbReference type="InterPro" id="IPR011006">
    <property type="entry name" value="CheY-like_superfamily"/>
</dbReference>
<gene>
    <name evidence="6" type="ORF">ACFFF8_17490</name>
</gene>
<dbReference type="Proteomes" id="UP001589858">
    <property type="component" value="Unassembled WGS sequence"/>
</dbReference>
<dbReference type="Pfam" id="PF00072">
    <property type="entry name" value="Response_reg"/>
    <property type="match status" value="1"/>
</dbReference>
<dbReference type="CDD" id="cd19935">
    <property type="entry name" value="REC_OmpR_CusR-like"/>
    <property type="match status" value="1"/>
</dbReference>
<dbReference type="Pfam" id="PF00486">
    <property type="entry name" value="Trans_reg_C"/>
    <property type="match status" value="1"/>
</dbReference>
<dbReference type="PROSITE" id="PS50110">
    <property type="entry name" value="RESPONSE_REGULATORY"/>
    <property type="match status" value="1"/>
</dbReference>
<sequence>MKILFLEDDVELRGHVERSLVAAGHVVDTSANGPDALFLATSSSYDVLVLDRMVPGLDGLSTMKALRAANNRTPVLLLTAMDGVEDRVEGLEAGADDYLVKPFAVTELIARINALMRRPPILEALTLLKAHDLEVDLIRRTVVRAGQRIDLQAQEFKLLEYLMRHAGELVTRTMLLENVWSFHFDPQSNIIESHMSRLRSKVDRGFDRELIQTVRGAGYRIDAA</sequence>
<dbReference type="EMBL" id="JBHLTM010000066">
    <property type="protein sequence ID" value="MFC0686381.1"/>
    <property type="molecule type" value="Genomic_DNA"/>
</dbReference>
<keyword evidence="2" id="KW-0597">Phosphoprotein</keyword>
<dbReference type="InterPro" id="IPR001789">
    <property type="entry name" value="Sig_transdc_resp-reg_receiver"/>
</dbReference>
<dbReference type="Gene3D" id="6.10.250.690">
    <property type="match status" value="1"/>
</dbReference>
<dbReference type="SUPFAM" id="SSF52172">
    <property type="entry name" value="CheY-like"/>
    <property type="match status" value="1"/>
</dbReference>
<organism evidence="6 7">
    <name type="scientific">Novosphingobium clariflavum</name>
    <dbReference type="NCBI Taxonomy" id="2029884"/>
    <lineage>
        <taxon>Bacteria</taxon>
        <taxon>Pseudomonadati</taxon>
        <taxon>Pseudomonadota</taxon>
        <taxon>Alphaproteobacteria</taxon>
        <taxon>Sphingomonadales</taxon>
        <taxon>Sphingomonadaceae</taxon>
        <taxon>Novosphingobium</taxon>
    </lineage>
</organism>
<evidence type="ECO:0000313" key="6">
    <source>
        <dbReference type="EMBL" id="MFC0686381.1"/>
    </source>
</evidence>
<evidence type="ECO:0000259" key="5">
    <source>
        <dbReference type="PROSITE" id="PS51755"/>
    </source>
</evidence>
<keyword evidence="7" id="KW-1185">Reference proteome</keyword>
<dbReference type="SMART" id="SM00448">
    <property type="entry name" value="REC"/>
    <property type="match status" value="1"/>
</dbReference>
<proteinExistence type="predicted"/>
<dbReference type="SUPFAM" id="SSF46894">
    <property type="entry name" value="C-terminal effector domain of the bipartite response regulators"/>
    <property type="match status" value="1"/>
</dbReference>
<feature type="domain" description="Response regulatory" evidence="4">
    <location>
        <begin position="2"/>
        <end position="116"/>
    </location>
</feature>